<dbReference type="Pfam" id="PF19601">
    <property type="entry name" value="DUF6106"/>
    <property type="match status" value="1"/>
</dbReference>
<dbReference type="RefSeq" id="WP_092281838.1">
    <property type="nucleotide sequence ID" value="NZ_FOXR01000002.1"/>
</dbReference>
<gene>
    <name evidence="2" type="ORF">SAMN05444406_10219</name>
</gene>
<reference evidence="2 3" key="1">
    <citation type="submission" date="2016-10" db="EMBL/GenBank/DDBJ databases">
        <authorList>
            <person name="de Groot N.N."/>
        </authorList>
    </citation>
    <scope>NUCLEOTIDE SEQUENCE [LARGE SCALE GENOMIC DNA]</scope>
    <source>
        <strain evidence="2 3">DSM 20678</strain>
    </source>
</reference>
<evidence type="ECO:0000313" key="3">
    <source>
        <dbReference type="Proteomes" id="UP000198577"/>
    </source>
</evidence>
<keyword evidence="1" id="KW-0472">Membrane</keyword>
<dbReference type="STRING" id="937334.SAMN05444406_10219"/>
<organism evidence="2 3">
    <name type="scientific">Caldicoprobacter faecalis</name>
    <dbReference type="NCBI Taxonomy" id="937334"/>
    <lineage>
        <taxon>Bacteria</taxon>
        <taxon>Bacillati</taxon>
        <taxon>Bacillota</taxon>
        <taxon>Clostridia</taxon>
        <taxon>Caldicoprobacterales</taxon>
        <taxon>Caldicoprobacteraceae</taxon>
        <taxon>Caldicoprobacter</taxon>
    </lineage>
</organism>
<protein>
    <submittedName>
        <fullName evidence="2">Uncharacterized protein</fullName>
    </submittedName>
</protein>
<dbReference type="AlphaFoldDB" id="A0A1I5S702"/>
<proteinExistence type="predicted"/>
<dbReference type="InterPro" id="IPR046088">
    <property type="entry name" value="DUF6106"/>
</dbReference>
<dbReference type="EMBL" id="FOXR01000002">
    <property type="protein sequence ID" value="SFP66578.1"/>
    <property type="molecule type" value="Genomic_DNA"/>
</dbReference>
<name>A0A1I5S702_9FIRM</name>
<feature type="transmembrane region" description="Helical" evidence="1">
    <location>
        <begin position="20"/>
        <end position="40"/>
    </location>
</feature>
<keyword evidence="1" id="KW-1133">Transmembrane helix</keyword>
<evidence type="ECO:0000313" key="2">
    <source>
        <dbReference type="EMBL" id="SFP66578.1"/>
    </source>
</evidence>
<keyword evidence="1" id="KW-0812">Transmembrane</keyword>
<sequence length="178" mass="20364">MDYFHEESVTKVNDGLNSIIYVICYIGMVIFAILAIQGLMTIMNGIINIPAIAFTLVCGALAYGCFVLKNNQRIEYDYTFTNGILDIAKIINNSKRKKLLSVDVREFEVIAPISDEGFKRMLHHKGIQNRYNYFLNRGPGLYYGIFTQDGVKSMLVFEPSDKLVELFKIFNPRNVKTR</sequence>
<dbReference type="Proteomes" id="UP000198577">
    <property type="component" value="Unassembled WGS sequence"/>
</dbReference>
<evidence type="ECO:0000256" key="1">
    <source>
        <dbReference type="SAM" id="Phobius"/>
    </source>
</evidence>
<accession>A0A1I5S702</accession>
<feature type="transmembrane region" description="Helical" evidence="1">
    <location>
        <begin position="46"/>
        <end position="68"/>
    </location>
</feature>
<dbReference type="OrthoDB" id="2062630at2"/>
<keyword evidence="3" id="KW-1185">Reference proteome</keyword>